<evidence type="ECO:0000256" key="5">
    <source>
        <dbReference type="ARBA" id="ARBA00023002"/>
    </source>
</evidence>
<dbReference type="InterPro" id="IPR017905">
    <property type="entry name" value="ERV/ALR_sulphydryl_oxidase"/>
</dbReference>
<feature type="domain" description="ERV/ALR sulfhydryl oxidase" evidence="8">
    <location>
        <begin position="1"/>
        <end position="99"/>
    </location>
</feature>
<evidence type="ECO:0000256" key="4">
    <source>
        <dbReference type="ARBA" id="ARBA00022827"/>
    </source>
</evidence>
<evidence type="ECO:0000313" key="9">
    <source>
        <dbReference type="EMBL" id="QHU23173.1"/>
    </source>
</evidence>
<evidence type="ECO:0000256" key="6">
    <source>
        <dbReference type="ARBA" id="ARBA00023157"/>
    </source>
</evidence>
<evidence type="ECO:0000256" key="7">
    <source>
        <dbReference type="SAM" id="Phobius"/>
    </source>
</evidence>
<dbReference type="GO" id="GO:0016971">
    <property type="term" value="F:flavin-dependent sulfhydryl oxidase activity"/>
    <property type="evidence" value="ECO:0007669"/>
    <property type="project" value="InterPro"/>
</dbReference>
<dbReference type="Pfam" id="PF04777">
    <property type="entry name" value="Evr1_Alr"/>
    <property type="match status" value="1"/>
</dbReference>
<evidence type="ECO:0000256" key="2">
    <source>
        <dbReference type="ARBA" id="ARBA00012512"/>
    </source>
</evidence>
<keyword evidence="5" id="KW-0560">Oxidoreductase</keyword>
<name>A0A6C0L0U6_9ZZZZ</name>
<dbReference type="PROSITE" id="PS51324">
    <property type="entry name" value="ERV_ALR"/>
    <property type="match status" value="1"/>
</dbReference>
<dbReference type="EMBL" id="MN741026">
    <property type="protein sequence ID" value="QHU23173.1"/>
    <property type="molecule type" value="Genomic_DNA"/>
</dbReference>
<evidence type="ECO:0000256" key="3">
    <source>
        <dbReference type="ARBA" id="ARBA00022630"/>
    </source>
</evidence>
<keyword evidence="7" id="KW-0812">Transmembrane</keyword>
<dbReference type="InterPro" id="IPR036774">
    <property type="entry name" value="ERV/ALR_sulphydryl_oxid_sf"/>
</dbReference>
<protein>
    <recommendedName>
        <fullName evidence="2">thiol oxidase</fullName>
        <ecNumber evidence="2">1.8.3.2</ecNumber>
    </recommendedName>
</protein>
<keyword evidence="3" id="KW-0285">Flavoprotein</keyword>
<feature type="transmembrane region" description="Helical" evidence="7">
    <location>
        <begin position="110"/>
        <end position="127"/>
    </location>
</feature>
<accession>A0A6C0L0U6</accession>
<organism evidence="9">
    <name type="scientific">viral metagenome</name>
    <dbReference type="NCBI Taxonomy" id="1070528"/>
    <lineage>
        <taxon>unclassified sequences</taxon>
        <taxon>metagenomes</taxon>
        <taxon>organismal metagenomes</taxon>
    </lineage>
</organism>
<dbReference type="AlphaFoldDB" id="A0A6C0L0U6"/>
<dbReference type="InterPro" id="IPR039799">
    <property type="entry name" value="ALR/ERV"/>
</dbReference>
<dbReference type="PANTHER" id="PTHR12645">
    <property type="entry name" value="ALR/ERV"/>
    <property type="match status" value="1"/>
</dbReference>
<dbReference type="PANTHER" id="PTHR12645:SF0">
    <property type="entry name" value="FAD-LINKED SULFHYDRYL OXIDASE ALR"/>
    <property type="match status" value="1"/>
</dbReference>
<dbReference type="GO" id="GO:0050660">
    <property type="term" value="F:flavin adenine dinucleotide binding"/>
    <property type="evidence" value="ECO:0007669"/>
    <property type="project" value="TreeGrafter"/>
</dbReference>
<sequence>MEPTVWGPSAWTFLHSITLNYPEQPSEKDKLQTKEFFESIGNVLPCPVCREHYNKNIQEIPIQLNSKDDLVHWLIDIHNKVNQITNKKEISYGEFHEIYKTMYSMQTTNYTRIILVFVLIVLLYKLYEKYN</sequence>
<keyword evidence="7" id="KW-1133">Transmembrane helix</keyword>
<reference evidence="9" key="1">
    <citation type="journal article" date="2020" name="Nature">
        <title>Giant virus diversity and host interactions through global metagenomics.</title>
        <authorList>
            <person name="Schulz F."/>
            <person name="Roux S."/>
            <person name="Paez-Espino D."/>
            <person name="Jungbluth S."/>
            <person name="Walsh D.A."/>
            <person name="Denef V.J."/>
            <person name="McMahon K.D."/>
            <person name="Konstantinidis K.T."/>
            <person name="Eloe-Fadrosh E.A."/>
            <person name="Kyrpides N.C."/>
            <person name="Woyke T."/>
        </authorList>
    </citation>
    <scope>NUCLEOTIDE SEQUENCE</scope>
    <source>
        <strain evidence="9">GVMAG-S-ERX555907-94</strain>
    </source>
</reference>
<dbReference type="SUPFAM" id="SSF69000">
    <property type="entry name" value="FAD-dependent thiol oxidase"/>
    <property type="match status" value="1"/>
</dbReference>
<dbReference type="Gene3D" id="1.20.120.310">
    <property type="entry name" value="ERV/ALR sulfhydryl oxidase domain"/>
    <property type="match status" value="1"/>
</dbReference>
<keyword evidence="6" id="KW-1015">Disulfide bond</keyword>
<dbReference type="GO" id="GO:0005739">
    <property type="term" value="C:mitochondrion"/>
    <property type="evidence" value="ECO:0007669"/>
    <property type="project" value="TreeGrafter"/>
</dbReference>
<keyword evidence="7" id="KW-0472">Membrane</keyword>
<evidence type="ECO:0000259" key="8">
    <source>
        <dbReference type="PROSITE" id="PS51324"/>
    </source>
</evidence>
<evidence type="ECO:0000256" key="1">
    <source>
        <dbReference type="ARBA" id="ARBA00001974"/>
    </source>
</evidence>
<keyword evidence="4" id="KW-0274">FAD</keyword>
<comment type="cofactor">
    <cofactor evidence="1">
        <name>FAD</name>
        <dbReference type="ChEBI" id="CHEBI:57692"/>
    </cofactor>
</comment>
<dbReference type="EC" id="1.8.3.2" evidence="2"/>
<proteinExistence type="predicted"/>